<evidence type="ECO:0000256" key="1">
    <source>
        <dbReference type="SAM" id="Phobius"/>
    </source>
</evidence>
<proteinExistence type="predicted"/>
<keyword evidence="1" id="KW-1133">Transmembrane helix</keyword>
<keyword evidence="1" id="KW-0472">Membrane</keyword>
<evidence type="ECO:0000313" key="2">
    <source>
        <dbReference type="EMBL" id="CAI9105240.1"/>
    </source>
</evidence>
<evidence type="ECO:0000313" key="3">
    <source>
        <dbReference type="Proteomes" id="UP001161247"/>
    </source>
</evidence>
<sequence length="121" mass="13751">MKLLRTPKMARRNRINDDRLPLFSTRNSGGDSKRSFSKKWVHLIPIIVMFCFFVLWFFSYTVDLEVKDGRIAEFPKIDKPISLSETRVDIALLAVASPPYPSITHMQTLGSHTAAEPASVN</sequence>
<dbReference type="Proteomes" id="UP001161247">
    <property type="component" value="Chromosome 5"/>
</dbReference>
<reference evidence="2" key="1">
    <citation type="submission" date="2023-03" db="EMBL/GenBank/DDBJ databases">
        <authorList>
            <person name="Julca I."/>
        </authorList>
    </citation>
    <scope>NUCLEOTIDE SEQUENCE</scope>
</reference>
<feature type="transmembrane region" description="Helical" evidence="1">
    <location>
        <begin position="40"/>
        <end position="58"/>
    </location>
</feature>
<accession>A0AAV1DE00</accession>
<protein>
    <submittedName>
        <fullName evidence="2">OLC1v1004123C1</fullName>
    </submittedName>
</protein>
<name>A0AAV1DE00_OLDCO</name>
<dbReference type="PANTHER" id="PTHR34189:SF18">
    <property type="entry name" value="SERINE_THREONINE-KINASE RLCKVII PROTEIN"/>
    <property type="match status" value="1"/>
</dbReference>
<dbReference type="EMBL" id="OX459122">
    <property type="protein sequence ID" value="CAI9105240.1"/>
    <property type="molecule type" value="Genomic_DNA"/>
</dbReference>
<dbReference type="PANTHER" id="PTHR34189">
    <property type="entry name" value="TRANSMEMBRANE PROTEIN"/>
    <property type="match status" value="1"/>
</dbReference>
<keyword evidence="1" id="KW-0812">Transmembrane</keyword>
<organism evidence="2 3">
    <name type="scientific">Oldenlandia corymbosa var. corymbosa</name>
    <dbReference type="NCBI Taxonomy" id="529605"/>
    <lineage>
        <taxon>Eukaryota</taxon>
        <taxon>Viridiplantae</taxon>
        <taxon>Streptophyta</taxon>
        <taxon>Embryophyta</taxon>
        <taxon>Tracheophyta</taxon>
        <taxon>Spermatophyta</taxon>
        <taxon>Magnoliopsida</taxon>
        <taxon>eudicotyledons</taxon>
        <taxon>Gunneridae</taxon>
        <taxon>Pentapetalae</taxon>
        <taxon>asterids</taxon>
        <taxon>lamiids</taxon>
        <taxon>Gentianales</taxon>
        <taxon>Rubiaceae</taxon>
        <taxon>Rubioideae</taxon>
        <taxon>Spermacoceae</taxon>
        <taxon>Hedyotis-Oldenlandia complex</taxon>
        <taxon>Oldenlandia</taxon>
    </lineage>
</organism>
<keyword evidence="3" id="KW-1185">Reference proteome</keyword>
<dbReference type="AlphaFoldDB" id="A0AAV1DE00"/>
<gene>
    <name evidence="2" type="ORF">OLC1_LOCUS13979</name>
</gene>